<name>A0A5S5DWE3_9FLAO</name>
<evidence type="ECO:0000313" key="2">
    <source>
        <dbReference type="EMBL" id="TYP99386.1"/>
    </source>
</evidence>
<feature type="signal peptide" evidence="1">
    <location>
        <begin position="1"/>
        <end position="19"/>
    </location>
</feature>
<evidence type="ECO:0008006" key="4">
    <source>
        <dbReference type="Google" id="ProtNLM"/>
    </source>
</evidence>
<comment type="caution">
    <text evidence="2">The sequence shown here is derived from an EMBL/GenBank/DDBJ whole genome shotgun (WGS) entry which is preliminary data.</text>
</comment>
<dbReference type="EMBL" id="VNIA01000002">
    <property type="protein sequence ID" value="TYP99386.1"/>
    <property type="molecule type" value="Genomic_DNA"/>
</dbReference>
<dbReference type="SUPFAM" id="SSF109854">
    <property type="entry name" value="DinB/YfiT-like putative metalloenzymes"/>
    <property type="match status" value="1"/>
</dbReference>
<dbReference type="AlphaFoldDB" id="A0A5S5DWE3"/>
<dbReference type="Proteomes" id="UP000323136">
    <property type="component" value="Unassembled WGS sequence"/>
</dbReference>
<gene>
    <name evidence="2" type="ORF">C7447_102708</name>
</gene>
<dbReference type="InterPro" id="IPR034660">
    <property type="entry name" value="DinB/YfiT-like"/>
</dbReference>
<reference evidence="2 3" key="1">
    <citation type="submission" date="2019-07" db="EMBL/GenBank/DDBJ databases">
        <title>Genomic Encyclopedia of Type Strains, Phase IV (KMG-IV): sequencing the most valuable type-strain genomes for metagenomic binning, comparative biology and taxonomic classification.</title>
        <authorList>
            <person name="Goeker M."/>
        </authorList>
    </citation>
    <scope>NUCLEOTIDE SEQUENCE [LARGE SCALE GENOMIC DNA]</scope>
    <source>
        <strain evidence="2 3">DSM 18961</strain>
    </source>
</reference>
<proteinExistence type="predicted"/>
<dbReference type="Gene3D" id="1.20.120.450">
    <property type="entry name" value="dinb family like domain"/>
    <property type="match status" value="1"/>
</dbReference>
<keyword evidence="1" id="KW-0732">Signal</keyword>
<evidence type="ECO:0000256" key="1">
    <source>
        <dbReference type="SAM" id="SignalP"/>
    </source>
</evidence>
<organism evidence="2 3">
    <name type="scientific">Tenacibaculum adriaticum</name>
    <dbReference type="NCBI Taxonomy" id="413713"/>
    <lineage>
        <taxon>Bacteria</taxon>
        <taxon>Pseudomonadati</taxon>
        <taxon>Bacteroidota</taxon>
        <taxon>Flavobacteriia</taxon>
        <taxon>Flavobacteriales</taxon>
        <taxon>Flavobacteriaceae</taxon>
        <taxon>Tenacibaculum</taxon>
    </lineage>
</organism>
<dbReference type="OrthoDB" id="837585at2"/>
<feature type="chain" id="PRO_5024391130" description="DinB family protein" evidence="1">
    <location>
        <begin position="20"/>
        <end position="193"/>
    </location>
</feature>
<sequence>MKRLILSFIFLFLMIKSNAQNKQLPYYEIPEASNEYTAGSVMSRMVDGLGFRYYWATEGLTEKDLQFRPNAEVRTTEETIDHILNLSQVVVNATLNVESGTFDFSKMPFADKRKKTLENLKAASDILKKSDDISQFKIVFKRGESTSEFPFWNAINGPIADAIWHAGQIASFRRSSGNPFPKGVSVFTGKVKR</sequence>
<evidence type="ECO:0000313" key="3">
    <source>
        <dbReference type="Proteomes" id="UP000323136"/>
    </source>
</evidence>
<protein>
    <recommendedName>
        <fullName evidence="4">DinB family protein</fullName>
    </recommendedName>
</protein>
<dbReference type="RefSeq" id="WP_148870140.1">
    <property type="nucleotide sequence ID" value="NZ_VNIA01000002.1"/>
</dbReference>
<keyword evidence="3" id="KW-1185">Reference proteome</keyword>
<accession>A0A5S5DWE3</accession>